<evidence type="ECO:0000313" key="5">
    <source>
        <dbReference type="Proteomes" id="UP000019678"/>
    </source>
</evidence>
<accession>A0A017TAB0</accession>
<evidence type="ECO:0000256" key="1">
    <source>
        <dbReference type="ARBA" id="ARBA00008542"/>
    </source>
</evidence>
<dbReference type="InterPro" id="IPR029062">
    <property type="entry name" value="Class_I_gatase-like"/>
</dbReference>
<evidence type="ECO:0000259" key="3">
    <source>
        <dbReference type="Pfam" id="PF01965"/>
    </source>
</evidence>
<keyword evidence="2" id="KW-0812">Transmembrane</keyword>
<dbReference type="InterPro" id="IPR006286">
    <property type="entry name" value="C56_PfpI-like"/>
</dbReference>
<dbReference type="SUPFAM" id="SSF52317">
    <property type="entry name" value="Class I glutamine amidotransferase-like"/>
    <property type="match status" value="1"/>
</dbReference>
<dbReference type="PROSITE" id="PS51276">
    <property type="entry name" value="PEPTIDASE_C56_PFPI"/>
    <property type="match status" value="1"/>
</dbReference>
<dbReference type="PANTHER" id="PTHR42733">
    <property type="entry name" value="DJ-1 PROTEIN"/>
    <property type="match status" value="1"/>
</dbReference>
<sequence>MTHTVTRGLKAGAAMTAACGATMMVSSAIQRGTPWAGLNAMATAVGVRRRRFGKHFDADVSVPGLAVLTGGLLAWGIFYEGAVRPVARNRVAAGVLSGLGGYALDRWVLPDWVLPNFRKAMGSRGTVAKYVALGVASALATEGRGGVLAGKRIAVLAADGFEQVELTLPVKALRAKGATVEIVSLRRGRIVGMHLNVPGSRTKVDRTVEKVNAARYDGLFVPGGFIGPDLVRQSEEARDLVRAFDAAGKPIAVICHGPWVLASAEILKGRQLTSWPGIRDDLVHAGAVWRNEAVVVDGNLVSSRGPQDLPAFTRAMVDLFAGRAPAAALQTRVESSSPPRLSPPALALHGVATLPKVARALRTVGLVAVTALVARRAGVLAAAAALT</sequence>
<comment type="similarity">
    <text evidence="1">Belongs to the peptidase C56 family.</text>
</comment>
<dbReference type="CDD" id="cd03134">
    <property type="entry name" value="GATase1_PfpI_like"/>
    <property type="match status" value="1"/>
</dbReference>
<dbReference type="eggNOG" id="COG0693">
    <property type="taxonomic scope" value="Bacteria"/>
</dbReference>
<dbReference type="EMBL" id="ASRX01000021">
    <property type="protein sequence ID" value="EYF05770.1"/>
    <property type="molecule type" value="Genomic_DNA"/>
</dbReference>
<organism evidence="4 5">
    <name type="scientific">Chondromyces apiculatus DSM 436</name>
    <dbReference type="NCBI Taxonomy" id="1192034"/>
    <lineage>
        <taxon>Bacteria</taxon>
        <taxon>Pseudomonadati</taxon>
        <taxon>Myxococcota</taxon>
        <taxon>Polyangia</taxon>
        <taxon>Polyangiales</taxon>
        <taxon>Polyangiaceae</taxon>
        <taxon>Chondromyces</taxon>
    </lineage>
</organism>
<dbReference type="Proteomes" id="UP000019678">
    <property type="component" value="Unassembled WGS sequence"/>
</dbReference>
<comment type="caution">
    <text evidence="4">The sequence shown here is derived from an EMBL/GenBank/DDBJ whole genome shotgun (WGS) entry which is preliminary data.</text>
</comment>
<proteinExistence type="inferred from homology"/>
<evidence type="ECO:0000313" key="4">
    <source>
        <dbReference type="EMBL" id="EYF05770.1"/>
    </source>
</evidence>
<keyword evidence="5" id="KW-1185">Reference proteome</keyword>
<dbReference type="STRING" id="1192034.CAP_3060"/>
<protein>
    <submittedName>
        <fullName evidence="4">ThiJ/PfpI family protein</fullName>
    </submittedName>
</protein>
<dbReference type="AlphaFoldDB" id="A0A017TAB0"/>
<dbReference type="Gene3D" id="3.40.50.880">
    <property type="match status" value="1"/>
</dbReference>
<dbReference type="InterPro" id="IPR002818">
    <property type="entry name" value="DJ-1/PfpI"/>
</dbReference>
<dbReference type="Pfam" id="PF01965">
    <property type="entry name" value="DJ-1_PfpI"/>
    <property type="match status" value="1"/>
</dbReference>
<dbReference type="PANTHER" id="PTHR42733:SF12">
    <property type="entry name" value="PROTEINASE"/>
    <property type="match status" value="1"/>
</dbReference>
<reference evidence="4 5" key="1">
    <citation type="submission" date="2013-05" db="EMBL/GenBank/DDBJ databases">
        <title>Genome assembly of Chondromyces apiculatus DSM 436.</title>
        <authorList>
            <person name="Sharma G."/>
            <person name="Khatri I."/>
            <person name="Kaur C."/>
            <person name="Mayilraj S."/>
            <person name="Subramanian S."/>
        </authorList>
    </citation>
    <scope>NUCLEOTIDE SEQUENCE [LARGE SCALE GENOMIC DNA]</scope>
    <source>
        <strain evidence="4 5">DSM 436</strain>
    </source>
</reference>
<feature type="domain" description="DJ-1/PfpI" evidence="3">
    <location>
        <begin position="151"/>
        <end position="318"/>
    </location>
</feature>
<dbReference type="RefSeq" id="WP_231511502.1">
    <property type="nucleotide sequence ID" value="NZ_ASRX01000021.1"/>
</dbReference>
<name>A0A017TAB0_9BACT</name>
<dbReference type="NCBIfam" id="TIGR01382">
    <property type="entry name" value="PfpI"/>
    <property type="match status" value="1"/>
</dbReference>
<keyword evidence="2" id="KW-1133">Transmembrane helix</keyword>
<feature type="transmembrane region" description="Helical" evidence="2">
    <location>
        <begin position="58"/>
        <end position="78"/>
    </location>
</feature>
<gene>
    <name evidence="4" type="ORF">CAP_3060</name>
</gene>
<keyword evidence="2" id="KW-0472">Membrane</keyword>
<evidence type="ECO:0000256" key="2">
    <source>
        <dbReference type="SAM" id="Phobius"/>
    </source>
</evidence>